<keyword evidence="2" id="KW-0479">Metal-binding</keyword>
<dbReference type="CDD" id="cd13884">
    <property type="entry name" value="CuRO_2_tcLCC_insect_like"/>
    <property type="match status" value="1"/>
</dbReference>
<evidence type="ECO:0000259" key="8">
    <source>
        <dbReference type="Pfam" id="PF07732"/>
    </source>
</evidence>
<evidence type="ECO:0000256" key="5">
    <source>
        <dbReference type="SAM" id="SignalP"/>
    </source>
</evidence>
<dbReference type="Pfam" id="PF00394">
    <property type="entry name" value="Cu-oxidase"/>
    <property type="match status" value="1"/>
</dbReference>
<dbReference type="AlphaFoldDB" id="A0AAD9UHM7"/>
<dbReference type="CDD" id="cd13905">
    <property type="entry name" value="CuRO_3_tcLLC2_insect_like"/>
    <property type="match status" value="1"/>
</dbReference>
<organism evidence="9 10">
    <name type="scientific">Ridgeia piscesae</name>
    <name type="common">Tubeworm</name>
    <dbReference type="NCBI Taxonomy" id="27915"/>
    <lineage>
        <taxon>Eukaryota</taxon>
        <taxon>Metazoa</taxon>
        <taxon>Spiralia</taxon>
        <taxon>Lophotrochozoa</taxon>
        <taxon>Annelida</taxon>
        <taxon>Polychaeta</taxon>
        <taxon>Sedentaria</taxon>
        <taxon>Canalipalpata</taxon>
        <taxon>Sabellida</taxon>
        <taxon>Siboglinidae</taxon>
        <taxon>Ridgeia</taxon>
    </lineage>
</organism>
<evidence type="ECO:0000256" key="3">
    <source>
        <dbReference type="ARBA" id="ARBA00023002"/>
    </source>
</evidence>
<keyword evidence="5" id="KW-0732">Signal</keyword>
<dbReference type="EMBL" id="JAODUO010000099">
    <property type="protein sequence ID" value="KAK2189715.1"/>
    <property type="molecule type" value="Genomic_DNA"/>
</dbReference>
<protein>
    <recommendedName>
        <fullName evidence="11">Laccase</fullName>
    </recommendedName>
</protein>
<evidence type="ECO:0000256" key="2">
    <source>
        <dbReference type="ARBA" id="ARBA00022723"/>
    </source>
</evidence>
<dbReference type="Proteomes" id="UP001209878">
    <property type="component" value="Unassembled WGS sequence"/>
</dbReference>
<keyword evidence="10" id="KW-1185">Reference proteome</keyword>
<keyword evidence="4" id="KW-0186">Copper</keyword>
<dbReference type="GO" id="GO:0006826">
    <property type="term" value="P:iron ion transport"/>
    <property type="evidence" value="ECO:0007669"/>
    <property type="project" value="TreeGrafter"/>
</dbReference>
<dbReference type="GO" id="GO:0005886">
    <property type="term" value="C:plasma membrane"/>
    <property type="evidence" value="ECO:0007669"/>
    <property type="project" value="TreeGrafter"/>
</dbReference>
<dbReference type="Pfam" id="PF07732">
    <property type="entry name" value="Cu-oxidase_3"/>
    <property type="match status" value="1"/>
</dbReference>
<accession>A0AAD9UHM7</accession>
<feature type="domain" description="Plastocyanin-like" evidence="8">
    <location>
        <begin position="94"/>
        <end position="203"/>
    </location>
</feature>
<dbReference type="InterPro" id="IPR001117">
    <property type="entry name" value="Cu-oxidase_2nd"/>
</dbReference>
<dbReference type="GO" id="GO:0016491">
    <property type="term" value="F:oxidoreductase activity"/>
    <property type="evidence" value="ECO:0007669"/>
    <property type="project" value="UniProtKB-KW"/>
</dbReference>
<dbReference type="Pfam" id="PF07731">
    <property type="entry name" value="Cu-oxidase_2"/>
    <property type="match status" value="1"/>
</dbReference>
<dbReference type="InterPro" id="IPR011706">
    <property type="entry name" value="Cu-oxidase_C"/>
</dbReference>
<reference evidence="9" key="1">
    <citation type="journal article" date="2023" name="Mol. Biol. Evol.">
        <title>Third-Generation Sequencing Reveals the Adaptive Role of the Epigenome in Three Deep-Sea Polychaetes.</title>
        <authorList>
            <person name="Perez M."/>
            <person name="Aroh O."/>
            <person name="Sun Y."/>
            <person name="Lan Y."/>
            <person name="Juniper S.K."/>
            <person name="Young C.R."/>
            <person name="Angers B."/>
            <person name="Qian P.Y."/>
        </authorList>
    </citation>
    <scope>NUCLEOTIDE SEQUENCE</scope>
    <source>
        <strain evidence="9">R07B-5</strain>
    </source>
</reference>
<dbReference type="InterPro" id="IPR011707">
    <property type="entry name" value="Cu-oxidase-like_N"/>
</dbReference>
<dbReference type="PANTHER" id="PTHR11709:SF394">
    <property type="entry name" value="FI03373P-RELATED"/>
    <property type="match status" value="1"/>
</dbReference>
<comment type="caution">
    <text evidence="9">The sequence shown here is derived from an EMBL/GenBank/DDBJ whole genome shotgun (WGS) entry which is preliminary data.</text>
</comment>
<dbReference type="PANTHER" id="PTHR11709">
    <property type="entry name" value="MULTI-COPPER OXIDASE"/>
    <property type="match status" value="1"/>
</dbReference>
<keyword evidence="3" id="KW-0560">Oxidoreductase</keyword>
<gene>
    <name evidence="9" type="ORF">NP493_99g05043</name>
</gene>
<dbReference type="PROSITE" id="PS00080">
    <property type="entry name" value="MULTICOPPER_OXIDASE2"/>
    <property type="match status" value="1"/>
</dbReference>
<dbReference type="InterPro" id="IPR008972">
    <property type="entry name" value="Cupredoxin"/>
</dbReference>
<evidence type="ECO:0000259" key="7">
    <source>
        <dbReference type="Pfam" id="PF07731"/>
    </source>
</evidence>
<evidence type="ECO:0000313" key="9">
    <source>
        <dbReference type="EMBL" id="KAK2189715.1"/>
    </source>
</evidence>
<evidence type="ECO:0000313" key="10">
    <source>
        <dbReference type="Proteomes" id="UP001209878"/>
    </source>
</evidence>
<name>A0AAD9UHM7_RIDPI</name>
<proteinExistence type="inferred from homology"/>
<feature type="domain" description="Plastocyanin-like" evidence="7">
    <location>
        <begin position="471"/>
        <end position="630"/>
    </location>
</feature>
<evidence type="ECO:0008006" key="11">
    <source>
        <dbReference type="Google" id="ProtNLM"/>
    </source>
</evidence>
<comment type="similarity">
    <text evidence="1">Belongs to the multicopper oxidase family.</text>
</comment>
<evidence type="ECO:0000259" key="6">
    <source>
        <dbReference type="Pfam" id="PF00394"/>
    </source>
</evidence>
<dbReference type="Gene3D" id="2.60.40.420">
    <property type="entry name" value="Cupredoxins - blue copper proteins"/>
    <property type="match status" value="3"/>
</dbReference>
<evidence type="ECO:0000256" key="1">
    <source>
        <dbReference type="ARBA" id="ARBA00010609"/>
    </source>
</evidence>
<dbReference type="SUPFAM" id="SSF49503">
    <property type="entry name" value="Cupredoxins"/>
    <property type="match status" value="3"/>
</dbReference>
<dbReference type="FunFam" id="2.60.40.420:FF:000045">
    <property type="entry name" value="Laccase 2"/>
    <property type="match status" value="1"/>
</dbReference>
<sequence>MQLLNIDGTRWPYKWLPLLALCLVELTRGELCVGPVCEYKFEVRRTRTMTYADGTKVFNVALNGSRLQVVENVYRTKERHPQHIGRFVNASDVITADGFSRNVIVINEQFPGPTIDVMEGVQVVVHVTNHLLLEGTTLHFHGLNQKGTPWMDGVGFITQCPIHPRQTFTYRFEARPGGTHWYHAHFENQRIDGLYGMIVIHRQPPVMPSFPMLIADWYDESAVTMEILSPYRAGLHRGTGENFQGPTVRMFTAGGAELSSLRYGASLINGRGRRRGEPLPLETFPVVQGKNYRFRVAHTGVEVPYEVSVDGHVLTVVATDGYDVTPLNVDIILMSPGETVDFVVSANQTAGKYWVRAAVMSATLEHEPFTPRKGDGARAVLIYDGIEPESDPESTPNKGTPQRHLVVFNCPFASYPAGTHLDCVGIAEAKSPRLTREHDGLTDDDVIEHFLNFGFATGSSINNRRFMGPTVPLFQDYANHSRPCSAQDCSHGCDCTHVLQLPYNRTIQLVLLNLSPGTSLANHPIHVHGHGFSVVRVSYPHQDATTGRWVKDNGDIACADEYCAHAHWRDGVLPALNLRDPPVKDVVTVPAKGYVVIRFRSLNPGFWLMHCHIEIHMQEGMVLVINEAPEQHPPLPVGFPVCGDYDIGADGYKKAADNVNGPTSGKGSRKTLSVIHVRVWLDDSPAGHRPVVWLVALSVVGNAAKKKGFGRYIEASDHEKKDPGKLNVQKQNYKTVSTGGGAEPIC</sequence>
<dbReference type="InterPro" id="IPR002355">
    <property type="entry name" value="Cu_oxidase_Cu_BS"/>
</dbReference>
<dbReference type="InterPro" id="IPR045087">
    <property type="entry name" value="Cu-oxidase_fam"/>
</dbReference>
<evidence type="ECO:0000256" key="4">
    <source>
        <dbReference type="ARBA" id="ARBA00023008"/>
    </source>
</evidence>
<feature type="domain" description="Plastocyanin-like" evidence="6">
    <location>
        <begin position="212"/>
        <end position="364"/>
    </location>
</feature>
<dbReference type="GO" id="GO:0005507">
    <property type="term" value="F:copper ion binding"/>
    <property type="evidence" value="ECO:0007669"/>
    <property type="project" value="InterPro"/>
</dbReference>
<feature type="chain" id="PRO_5042117753" description="Laccase" evidence="5">
    <location>
        <begin position="30"/>
        <end position="746"/>
    </location>
</feature>
<feature type="signal peptide" evidence="5">
    <location>
        <begin position="1"/>
        <end position="29"/>
    </location>
</feature>
<dbReference type="CDD" id="cd13858">
    <property type="entry name" value="CuRO_1_tcLCC2_insect_like"/>
    <property type="match status" value="1"/>
</dbReference>